<reference evidence="5 6" key="1">
    <citation type="submission" date="2014-07" db="EMBL/GenBank/DDBJ databases">
        <authorList>
            <person name="McCorrison J."/>
            <person name="Sanka R."/>
            <person name="Torralba M."/>
            <person name="Gillis M."/>
            <person name="Haft D.H."/>
            <person name="Methe B."/>
            <person name="Sutton G."/>
            <person name="Nelson K.E."/>
        </authorList>
    </citation>
    <scope>NUCLEOTIDE SEQUENCE [LARGE SCALE GENOMIC DNA]</scope>
    <source>
        <strain evidence="5 6">DNF00040</strain>
    </source>
</reference>
<dbReference type="PANTHER" id="PTHR44688:SF16">
    <property type="entry name" value="DNA-BINDING TRANSCRIPTIONAL ACTIVATOR DEVR_DOSR"/>
    <property type="match status" value="1"/>
</dbReference>
<keyword evidence="1" id="KW-0805">Transcription regulation</keyword>
<keyword evidence="3" id="KW-0804">Transcription</keyword>
<dbReference type="OrthoDB" id="9154877at2"/>
<dbReference type="Proteomes" id="UP000029629">
    <property type="component" value="Unassembled WGS sequence"/>
</dbReference>
<sequence>MQSVSLHTSKPPSLTPRELSVCSLVVQGYTNKEISQALGISERTVETHRANVFRKLNVRNAAELQHDYSYLFV</sequence>
<evidence type="ECO:0000259" key="4">
    <source>
        <dbReference type="PROSITE" id="PS50043"/>
    </source>
</evidence>
<dbReference type="EMBL" id="JRNI01000095">
    <property type="protein sequence ID" value="KGF25377.1"/>
    <property type="molecule type" value="Genomic_DNA"/>
</dbReference>
<evidence type="ECO:0000313" key="6">
    <source>
        <dbReference type="Proteomes" id="UP000029629"/>
    </source>
</evidence>
<dbReference type="PANTHER" id="PTHR44688">
    <property type="entry name" value="DNA-BINDING TRANSCRIPTIONAL ACTIVATOR DEVR_DOSR"/>
    <property type="match status" value="1"/>
</dbReference>
<dbReference type="SMART" id="SM00421">
    <property type="entry name" value="HTH_LUXR"/>
    <property type="match status" value="1"/>
</dbReference>
<comment type="caution">
    <text evidence="5">The sequence shown here is derived from an EMBL/GenBank/DDBJ whole genome shotgun (WGS) entry which is preliminary data.</text>
</comment>
<evidence type="ECO:0000313" key="5">
    <source>
        <dbReference type="EMBL" id="KGF25377.1"/>
    </source>
</evidence>
<feature type="domain" description="HTH luxR-type" evidence="4">
    <location>
        <begin position="7"/>
        <end position="73"/>
    </location>
</feature>
<gene>
    <name evidence="5" type="ORF">HMPREF2130_11205</name>
</gene>
<dbReference type="SUPFAM" id="SSF46894">
    <property type="entry name" value="C-terminal effector domain of the bipartite response regulators"/>
    <property type="match status" value="1"/>
</dbReference>
<dbReference type="AlphaFoldDB" id="A0A096A3R0"/>
<dbReference type="eggNOG" id="COG4566">
    <property type="taxonomic scope" value="Bacteria"/>
</dbReference>
<protein>
    <submittedName>
        <fullName evidence="5">LuxR family transcriptional regulator</fullName>
    </submittedName>
</protein>
<name>A0A096A3R0_9BURK</name>
<dbReference type="PROSITE" id="PS00622">
    <property type="entry name" value="HTH_LUXR_1"/>
    <property type="match status" value="1"/>
</dbReference>
<evidence type="ECO:0000256" key="3">
    <source>
        <dbReference type="ARBA" id="ARBA00023163"/>
    </source>
</evidence>
<dbReference type="GO" id="GO:0006355">
    <property type="term" value="P:regulation of DNA-templated transcription"/>
    <property type="evidence" value="ECO:0007669"/>
    <property type="project" value="InterPro"/>
</dbReference>
<dbReference type="CDD" id="cd06170">
    <property type="entry name" value="LuxR_C_like"/>
    <property type="match status" value="1"/>
</dbReference>
<evidence type="ECO:0000256" key="1">
    <source>
        <dbReference type="ARBA" id="ARBA00023015"/>
    </source>
</evidence>
<proteinExistence type="predicted"/>
<dbReference type="InterPro" id="IPR000792">
    <property type="entry name" value="Tscrpt_reg_LuxR_C"/>
</dbReference>
<dbReference type="Pfam" id="PF00196">
    <property type="entry name" value="GerE"/>
    <property type="match status" value="1"/>
</dbReference>
<dbReference type="PRINTS" id="PR00038">
    <property type="entry name" value="HTHLUXR"/>
</dbReference>
<dbReference type="InterPro" id="IPR016032">
    <property type="entry name" value="Sig_transdc_resp-reg_C-effctor"/>
</dbReference>
<keyword evidence="6" id="KW-1185">Reference proteome</keyword>
<dbReference type="GO" id="GO:0003677">
    <property type="term" value="F:DNA binding"/>
    <property type="evidence" value="ECO:0007669"/>
    <property type="project" value="UniProtKB-KW"/>
</dbReference>
<keyword evidence="2" id="KW-0238">DNA-binding</keyword>
<organism evidence="5 6">
    <name type="scientific">Oligella urethralis DNF00040</name>
    <dbReference type="NCBI Taxonomy" id="1401065"/>
    <lineage>
        <taxon>Bacteria</taxon>
        <taxon>Pseudomonadati</taxon>
        <taxon>Pseudomonadota</taxon>
        <taxon>Betaproteobacteria</taxon>
        <taxon>Burkholderiales</taxon>
        <taxon>Alcaligenaceae</taxon>
        <taxon>Oligella</taxon>
    </lineage>
</organism>
<dbReference type="Gene3D" id="1.10.10.10">
    <property type="entry name" value="Winged helix-like DNA-binding domain superfamily/Winged helix DNA-binding domain"/>
    <property type="match status" value="1"/>
</dbReference>
<dbReference type="InterPro" id="IPR036388">
    <property type="entry name" value="WH-like_DNA-bd_sf"/>
</dbReference>
<evidence type="ECO:0000256" key="2">
    <source>
        <dbReference type="ARBA" id="ARBA00023125"/>
    </source>
</evidence>
<accession>A0A096A3R0</accession>
<dbReference type="PROSITE" id="PS50043">
    <property type="entry name" value="HTH_LUXR_2"/>
    <property type="match status" value="1"/>
</dbReference>
<dbReference type="RefSeq" id="WP_036561073.1">
    <property type="nucleotide sequence ID" value="NZ_JRNI01000095.1"/>
</dbReference>